<dbReference type="SUPFAM" id="SSF56496">
    <property type="entry name" value="Fibrinogen C-terminal domain-like"/>
    <property type="match status" value="1"/>
</dbReference>
<keyword evidence="3" id="KW-0106">Calcium</keyword>
<evidence type="ECO:0000256" key="1">
    <source>
        <dbReference type="ARBA" id="ARBA00022723"/>
    </source>
</evidence>
<dbReference type="Gene3D" id="3.90.215.10">
    <property type="entry name" value="Gamma Fibrinogen, chain A, domain 1"/>
    <property type="match status" value="1"/>
</dbReference>
<dbReference type="Pfam" id="PF00024">
    <property type="entry name" value="PAN_1"/>
    <property type="match status" value="1"/>
</dbReference>
<dbReference type="InParanoid" id="A0A6P8HLR9"/>
<evidence type="ECO:0000313" key="7">
    <source>
        <dbReference type="RefSeq" id="XP_031555903.1"/>
    </source>
</evidence>
<dbReference type="OrthoDB" id="5977329at2759"/>
<organism evidence="6 7">
    <name type="scientific">Actinia tenebrosa</name>
    <name type="common">Australian red waratah sea anemone</name>
    <dbReference type="NCBI Taxonomy" id="6105"/>
    <lineage>
        <taxon>Eukaryota</taxon>
        <taxon>Metazoa</taxon>
        <taxon>Cnidaria</taxon>
        <taxon>Anthozoa</taxon>
        <taxon>Hexacorallia</taxon>
        <taxon>Actiniaria</taxon>
        <taxon>Actiniidae</taxon>
        <taxon>Actinia</taxon>
    </lineage>
</organism>
<proteinExistence type="predicted"/>
<dbReference type="GO" id="GO:0070492">
    <property type="term" value="F:oligosaccharide binding"/>
    <property type="evidence" value="ECO:0007669"/>
    <property type="project" value="TreeGrafter"/>
</dbReference>
<feature type="domain" description="Apple" evidence="5">
    <location>
        <begin position="30"/>
        <end position="114"/>
    </location>
</feature>
<dbReference type="KEGG" id="aten:116292687"/>
<dbReference type="InterPro" id="IPR036056">
    <property type="entry name" value="Fibrinogen-like_C"/>
</dbReference>
<dbReference type="SUPFAM" id="SSF57414">
    <property type="entry name" value="Hairpin loop containing domain-like"/>
    <property type="match status" value="1"/>
</dbReference>
<dbReference type="GO" id="GO:0005615">
    <property type="term" value="C:extracellular space"/>
    <property type="evidence" value="ECO:0007669"/>
    <property type="project" value="TreeGrafter"/>
</dbReference>
<dbReference type="GO" id="GO:0046872">
    <property type="term" value="F:metal ion binding"/>
    <property type="evidence" value="ECO:0007669"/>
    <property type="project" value="UniProtKB-KW"/>
</dbReference>
<dbReference type="AlphaFoldDB" id="A0A6P8HLR9"/>
<evidence type="ECO:0000256" key="4">
    <source>
        <dbReference type="ARBA" id="ARBA00023157"/>
    </source>
</evidence>
<evidence type="ECO:0000256" key="3">
    <source>
        <dbReference type="ARBA" id="ARBA00022837"/>
    </source>
</evidence>
<dbReference type="InterPro" id="IPR003609">
    <property type="entry name" value="Pan_app"/>
</dbReference>
<name>A0A6P8HLR9_ACTTE</name>
<reference evidence="7" key="1">
    <citation type="submission" date="2025-08" db="UniProtKB">
        <authorList>
            <consortium name="RefSeq"/>
        </authorList>
    </citation>
    <scope>IDENTIFICATION</scope>
    <source>
        <tissue evidence="7">Tentacle</tissue>
    </source>
</reference>
<accession>A0A6P8HLR9</accession>
<keyword evidence="1" id="KW-0479">Metal-binding</keyword>
<dbReference type="PROSITE" id="PS50948">
    <property type="entry name" value="PAN"/>
    <property type="match status" value="1"/>
</dbReference>
<dbReference type="InterPro" id="IPR014716">
    <property type="entry name" value="Fibrinogen_a/b/g_C_1"/>
</dbReference>
<keyword evidence="2" id="KW-0430">Lectin</keyword>
<evidence type="ECO:0000256" key="2">
    <source>
        <dbReference type="ARBA" id="ARBA00022734"/>
    </source>
</evidence>
<dbReference type="GeneID" id="116292687"/>
<gene>
    <name evidence="7" type="primary">LOC116292687</name>
</gene>
<protein>
    <submittedName>
        <fullName evidence="7">Uncharacterized protein LOC116292687</fullName>
    </submittedName>
</protein>
<dbReference type="PANTHER" id="PTHR16146">
    <property type="entry name" value="INTELECTIN"/>
    <property type="match status" value="1"/>
</dbReference>
<sequence>MKHSLLISSYIAVYILSVYNRVVQSSGCPCRATLSLEDVIANHVLHGHVISTSAVADVGQCFHMCVYSNVVCKSFNIWKREDSGFWCELNDRNKDVDRHALEANVGRDYYEVNSRMLPKPHYFKDCNCKHYIEFTCECQDGYLGNQCDKKARSCQDYLRFKQNYSSGIYLVFDGNDTIFSVYCDMDVALLSAWTLVLSYALQYNTEFNSTPFFVDNPLDEDNPNWSFYRLSLSRMYSIRSSSDSWRASCSYSTYGIDKRDYAVARWTDIDLLSFDGSGCHRFTYIDIRGSHCSNCTTWIHQGFRSRMFLVAACYGQSKRCDLVATPDSSLYEESFGYYMRISRQFRCTADEDSTTEFWFGGKI</sequence>
<evidence type="ECO:0000259" key="5">
    <source>
        <dbReference type="PROSITE" id="PS50948"/>
    </source>
</evidence>
<dbReference type="Proteomes" id="UP000515163">
    <property type="component" value="Unplaced"/>
</dbReference>
<keyword evidence="6" id="KW-1185">Reference proteome</keyword>
<dbReference type="PANTHER" id="PTHR16146:SF46">
    <property type="entry name" value="INTELECTIN-1A-RELATED"/>
    <property type="match status" value="1"/>
</dbReference>
<keyword evidence="4" id="KW-1015">Disulfide bond</keyword>
<dbReference type="RefSeq" id="XP_031555903.1">
    <property type="nucleotide sequence ID" value="XM_031700043.1"/>
</dbReference>
<evidence type="ECO:0000313" key="6">
    <source>
        <dbReference type="Proteomes" id="UP000515163"/>
    </source>
</evidence>